<dbReference type="GO" id="GO:0004222">
    <property type="term" value="F:metalloendopeptidase activity"/>
    <property type="evidence" value="ECO:0007669"/>
    <property type="project" value="InterPro"/>
</dbReference>
<keyword evidence="1" id="KW-0732">Signal</keyword>
<keyword evidence="3" id="KW-1185">Reference proteome</keyword>
<dbReference type="AlphaFoldDB" id="A0AA39M4C3"/>
<dbReference type="Proteomes" id="UP001175271">
    <property type="component" value="Unassembled WGS sequence"/>
</dbReference>
<reference evidence="2" key="1">
    <citation type="submission" date="2023-06" db="EMBL/GenBank/DDBJ databases">
        <title>Genomic analysis of the entomopathogenic nematode Steinernema hermaphroditum.</title>
        <authorList>
            <person name="Schwarz E.M."/>
            <person name="Heppert J.K."/>
            <person name="Baniya A."/>
            <person name="Schwartz H.T."/>
            <person name="Tan C.-H."/>
            <person name="Antoshechkin I."/>
            <person name="Sternberg P.W."/>
            <person name="Goodrich-Blair H."/>
            <person name="Dillman A.R."/>
        </authorList>
    </citation>
    <scope>NUCLEOTIDE SEQUENCE</scope>
    <source>
        <strain evidence="2">PS9179</strain>
        <tissue evidence="2">Whole animal</tissue>
    </source>
</reference>
<gene>
    <name evidence="2" type="ORF">QR680_014529</name>
</gene>
<evidence type="ECO:0000313" key="3">
    <source>
        <dbReference type="Proteomes" id="UP001175271"/>
    </source>
</evidence>
<protein>
    <recommendedName>
        <fullName evidence="4">Peptidase M13 N-terminal domain-containing protein</fullName>
    </recommendedName>
</protein>
<evidence type="ECO:0000313" key="2">
    <source>
        <dbReference type="EMBL" id="KAK0420125.1"/>
    </source>
</evidence>
<dbReference type="PROSITE" id="PS51885">
    <property type="entry name" value="NEPRILYSIN"/>
    <property type="match status" value="1"/>
</dbReference>
<feature type="signal peptide" evidence="1">
    <location>
        <begin position="1"/>
        <end position="20"/>
    </location>
</feature>
<evidence type="ECO:0008006" key="4">
    <source>
        <dbReference type="Google" id="ProtNLM"/>
    </source>
</evidence>
<proteinExistence type="predicted"/>
<accession>A0AA39M4C3</accession>
<feature type="chain" id="PRO_5041333859" description="Peptidase M13 N-terminal domain-containing protein" evidence="1">
    <location>
        <begin position="21"/>
        <end position="865"/>
    </location>
</feature>
<dbReference type="GO" id="GO:0006508">
    <property type="term" value="P:proteolysis"/>
    <property type="evidence" value="ECO:0007669"/>
    <property type="project" value="InterPro"/>
</dbReference>
<dbReference type="EMBL" id="JAUCMV010000002">
    <property type="protein sequence ID" value="KAK0420125.1"/>
    <property type="molecule type" value="Genomic_DNA"/>
</dbReference>
<comment type="caution">
    <text evidence="2">The sequence shown here is derived from an EMBL/GenBank/DDBJ whole genome shotgun (WGS) entry which is preliminary data.</text>
</comment>
<organism evidence="2 3">
    <name type="scientific">Steinernema hermaphroditum</name>
    <dbReference type="NCBI Taxonomy" id="289476"/>
    <lineage>
        <taxon>Eukaryota</taxon>
        <taxon>Metazoa</taxon>
        <taxon>Ecdysozoa</taxon>
        <taxon>Nematoda</taxon>
        <taxon>Chromadorea</taxon>
        <taxon>Rhabditida</taxon>
        <taxon>Tylenchina</taxon>
        <taxon>Panagrolaimomorpha</taxon>
        <taxon>Strongyloidoidea</taxon>
        <taxon>Steinernematidae</taxon>
        <taxon>Steinernema</taxon>
    </lineage>
</organism>
<name>A0AA39M4C3_9BILA</name>
<dbReference type="InterPro" id="IPR000718">
    <property type="entry name" value="Peptidase_M13"/>
</dbReference>
<sequence length="865" mass="100228">MPSDFYILLLILLPLTVAHSYRGHKLSSTVHPCDDFREFVCNTREYSETELKFLSQELYGHFQKALSVALLKDNDPVLAVFNKIFDDADNETLSSIKKEYVYGHHIDDQRLTVMMMSDIQRYLNLLYIKYIDEYDLNPKSVKDQYEQLFGDMKGEVIRVIQNNSWIPESTKTEYIKEVQMRKVFLGLPDHLTMDFVVKVISNVHEMFFDRNDTMPIGCNPKCQIKYYVDILREATQNPTVNEDGVDALRFPAHEFGIFEPDISSYMIIEEEDLEQPKFAKAEYYSPAMVHLYDAMEVMAVSYVTTLLNALLKLEKVDSFKELSIYENAPLKCYEKYFISTYDFLYLEALQLVTHAMSSNGTNGGVQQFFSDVNFRSPSENGTAVLHDLSDVQRLFIRNELLSCPFEITPKTLLMLNDDFQRDQMPSDFYILLLILLPLIVAHSYRGHKLSSTAHPCDDFREFVCNTKEHSDPELNLLSRRLHGQFHKAFSVALLKDNDPVLAVFNKIFDEADNETLSSITREYVYDRNFDQRAPVMQMVDIQRYLNLLYIKCIHEYDLNPKSVKDQYEQLFGDMKGEVIRVIQNSSWIPESAKAEFIKEVQKRKVFLGLPDHLTKDFVVKVISNVHEMFFDRNDTMPIGCNHMCQIKYYVDVLREATQNATVNEDGVDALRFPAHEFGVFEPDISSYMIIGEEDLEQPKFAKTEYYSPAMIHPYDEYAVTDIAVNFLTTLLNAGREKVEFFKELSIYENAPLKCYEKHSISAQYVGHIEALRLVTHAMSSNGTNGGVQQFFSDVNFRSPSENGTAVLHDLSDVQRLFIRNELLSCPFEITPKTLLILNDDFQREFGCKPGHSYYRSKEDICHFFV</sequence>
<evidence type="ECO:0000256" key="1">
    <source>
        <dbReference type="SAM" id="SignalP"/>
    </source>
</evidence>